<dbReference type="PANTHER" id="PTHR42928:SF5">
    <property type="entry name" value="BLR1237 PROTEIN"/>
    <property type="match status" value="1"/>
</dbReference>
<organism evidence="2 3">
    <name type="scientific">Diaphorobacter limosus</name>
    <dbReference type="NCBI Taxonomy" id="3036128"/>
    <lineage>
        <taxon>Bacteria</taxon>
        <taxon>Pseudomonadati</taxon>
        <taxon>Pseudomonadota</taxon>
        <taxon>Betaproteobacteria</taxon>
        <taxon>Burkholderiales</taxon>
        <taxon>Comamonadaceae</taxon>
        <taxon>Diaphorobacter</taxon>
    </lineage>
</organism>
<dbReference type="SUPFAM" id="SSF53850">
    <property type="entry name" value="Periplasmic binding protein-like II"/>
    <property type="match status" value="1"/>
</dbReference>
<dbReference type="PANTHER" id="PTHR42928">
    <property type="entry name" value="TRICARBOXYLATE-BINDING PROTEIN"/>
    <property type="match status" value="1"/>
</dbReference>
<dbReference type="InterPro" id="IPR042100">
    <property type="entry name" value="Bug_dom1"/>
</dbReference>
<name>A0ABZ0J7Z7_9BURK</name>
<dbReference type="Proteomes" id="UP001303211">
    <property type="component" value="Chromosome"/>
</dbReference>
<proteinExistence type="inferred from homology"/>
<reference evidence="2 3" key="1">
    <citation type="submission" date="2023-03" db="EMBL/GenBank/DDBJ databases">
        <title>Diaphorobacter basophil sp. nov., isolated from a sewage-treatment plant.</title>
        <authorList>
            <person name="Yang K."/>
        </authorList>
    </citation>
    <scope>NUCLEOTIDE SEQUENCE [LARGE SCALE GENOMIC DNA]</scope>
    <source>
        <strain evidence="2 3">Y-1</strain>
    </source>
</reference>
<protein>
    <submittedName>
        <fullName evidence="2">Tripartite tricarboxylate transporter substrate binding protein</fullName>
    </submittedName>
</protein>
<dbReference type="Gene3D" id="3.40.190.150">
    <property type="entry name" value="Bordetella uptake gene, domain 1"/>
    <property type="match status" value="1"/>
</dbReference>
<dbReference type="PROSITE" id="PS51318">
    <property type="entry name" value="TAT"/>
    <property type="match status" value="1"/>
</dbReference>
<dbReference type="CDD" id="cd07012">
    <property type="entry name" value="PBP2_Bug_TTT"/>
    <property type="match status" value="1"/>
</dbReference>
<dbReference type="InterPro" id="IPR006311">
    <property type="entry name" value="TAT_signal"/>
</dbReference>
<evidence type="ECO:0000256" key="1">
    <source>
        <dbReference type="ARBA" id="ARBA00006987"/>
    </source>
</evidence>
<evidence type="ECO:0000313" key="2">
    <source>
        <dbReference type="EMBL" id="WOO33461.1"/>
    </source>
</evidence>
<comment type="similarity">
    <text evidence="1">Belongs to the UPF0065 (bug) family.</text>
</comment>
<sequence>MPESINGVDLGVSVVLHPPLCQFSPLERHPKMTSATRRDILKAAAAGTFLSTLASPYAMALASAWPTRAVNLVVGYPPGGLTDAGARFISNGMTKSLGQPVIVDNKPGASGNVAANEVLRTPGGLKLLVANPSLTINPHTFSAPSPDPTAFTPIGLILESQYILCVHPSAPTKNLAEFVAWAKAESNKGFSYATAGAGGNTHLMMEYFRERMGLPKLSPVPYKGSAPAIQDVVGGQVPCLLDAASLLIPFIATGKLRPILVTGSTRHPALPDVPTATELGIKDFNMTAFIGLWGPPNLPADIVQKVNTAMNFALADPAIRDTITKNGDSVGGGTPERLDTITKANYKLWGEVAKRNNIRSE</sequence>
<keyword evidence="3" id="KW-1185">Reference proteome</keyword>
<dbReference type="Gene3D" id="3.40.190.10">
    <property type="entry name" value="Periplasmic binding protein-like II"/>
    <property type="match status" value="1"/>
</dbReference>
<dbReference type="RefSeq" id="WP_317702827.1">
    <property type="nucleotide sequence ID" value="NZ_CP136921.1"/>
</dbReference>
<dbReference type="InterPro" id="IPR005064">
    <property type="entry name" value="BUG"/>
</dbReference>
<dbReference type="PIRSF" id="PIRSF017082">
    <property type="entry name" value="YflP"/>
    <property type="match status" value="1"/>
</dbReference>
<evidence type="ECO:0000313" key="3">
    <source>
        <dbReference type="Proteomes" id="UP001303211"/>
    </source>
</evidence>
<gene>
    <name evidence="2" type="ORF">P4826_05110</name>
</gene>
<dbReference type="EMBL" id="CP136921">
    <property type="protein sequence ID" value="WOO33461.1"/>
    <property type="molecule type" value="Genomic_DNA"/>
</dbReference>
<accession>A0ABZ0J7Z7</accession>
<dbReference type="Pfam" id="PF03401">
    <property type="entry name" value="TctC"/>
    <property type="match status" value="1"/>
</dbReference>